<evidence type="ECO:0000313" key="4">
    <source>
        <dbReference type="Proteomes" id="UP000233417"/>
    </source>
</evidence>
<feature type="transmembrane region" description="Helical" evidence="1">
    <location>
        <begin position="104"/>
        <end position="123"/>
    </location>
</feature>
<dbReference type="InterPro" id="IPR050400">
    <property type="entry name" value="Bact_Cytoskel_RodZ"/>
</dbReference>
<keyword evidence="1" id="KW-0472">Membrane</keyword>
<dbReference type="Gene3D" id="1.10.260.40">
    <property type="entry name" value="lambda repressor-like DNA-binding domains"/>
    <property type="match status" value="1"/>
</dbReference>
<protein>
    <recommendedName>
        <fullName evidence="2">Cytoskeleton protein RodZ-like C-terminal domain-containing protein</fullName>
    </recommendedName>
</protein>
<dbReference type="Pfam" id="PF13413">
    <property type="entry name" value="HTH_25"/>
    <property type="match status" value="1"/>
</dbReference>
<evidence type="ECO:0000259" key="2">
    <source>
        <dbReference type="Pfam" id="PF13464"/>
    </source>
</evidence>
<dbReference type="Gene3D" id="2.60.40.10">
    <property type="entry name" value="Immunoglobulins"/>
    <property type="match status" value="1"/>
</dbReference>
<dbReference type="Proteomes" id="UP000233417">
    <property type="component" value="Unassembled WGS sequence"/>
</dbReference>
<dbReference type="InterPro" id="IPR025194">
    <property type="entry name" value="RodZ-like_C"/>
</dbReference>
<dbReference type="Pfam" id="PF13464">
    <property type="entry name" value="RodZ_C"/>
    <property type="match status" value="1"/>
</dbReference>
<dbReference type="Pfam" id="PF09136">
    <property type="entry name" value="Glucodextran_B"/>
    <property type="match status" value="1"/>
</dbReference>
<dbReference type="InterPro" id="IPR013783">
    <property type="entry name" value="Ig-like_fold"/>
</dbReference>
<gene>
    <name evidence="3" type="ORF">CVU76_00385</name>
</gene>
<comment type="caution">
    <text evidence="3">The sequence shown here is derived from an EMBL/GenBank/DDBJ whole genome shotgun (WGS) entry which is preliminary data.</text>
</comment>
<accession>A0A2N2F2W9</accession>
<organism evidence="3 4">
    <name type="scientific">Candidatus Dojkabacteria bacterium HGW-Dojkabacteria-1</name>
    <dbReference type="NCBI Taxonomy" id="2013761"/>
    <lineage>
        <taxon>Bacteria</taxon>
        <taxon>Candidatus Dojkabacteria</taxon>
    </lineage>
</organism>
<reference evidence="3 4" key="1">
    <citation type="journal article" date="2017" name="ISME J.">
        <title>Potential for microbial H2 and metal transformations associated with novel bacteria and archaea in deep terrestrial subsurface sediments.</title>
        <authorList>
            <person name="Hernsdorf A.W."/>
            <person name="Amano Y."/>
            <person name="Miyakawa K."/>
            <person name="Ise K."/>
            <person name="Suzuki Y."/>
            <person name="Anantharaman K."/>
            <person name="Probst A."/>
            <person name="Burstein D."/>
            <person name="Thomas B.C."/>
            <person name="Banfield J.F."/>
        </authorList>
    </citation>
    <scope>NUCLEOTIDE SEQUENCE [LARGE SCALE GENOMIC DNA]</scope>
    <source>
        <strain evidence="3">HGW-Dojkabacteria-1</strain>
    </source>
</reference>
<sequence length="315" mass="35683">MITAGEVLKNKRESLGKDLNTVSVDTKIQKRFLEYIENNQYEKFDSEVFVSGFIKIYSKYLGLDVEKLLAIYRRSNLKNGKREEEKKNVIQRKNSFKIGITPQIFAIVLLVVFFLSVVGYIGYQIFKFQTPPQLTIVEPLDEHRTEENFVIVKGNTESTSSVTINGEPVETDSLGYFEKEIELKEGVNTISITSKKNSNNQLETTKTLKVLYVVQADDEITEQEEATNEYKVELKISNAASWIKLDIDGVNKVSQILDPNTQQEFTLERELTLVTGKVQSTQLLINGEEIKISSSQNTGVGQITCKIQNTGLECI</sequence>
<proteinExistence type="predicted"/>
<dbReference type="InterPro" id="IPR010982">
    <property type="entry name" value="Lambda_DNA-bd_dom_sf"/>
</dbReference>
<dbReference type="GO" id="GO:0003677">
    <property type="term" value="F:DNA binding"/>
    <property type="evidence" value="ECO:0007669"/>
    <property type="project" value="InterPro"/>
</dbReference>
<evidence type="ECO:0000313" key="3">
    <source>
        <dbReference type="EMBL" id="PKN02486.1"/>
    </source>
</evidence>
<dbReference type="EMBL" id="PHAO01000001">
    <property type="protein sequence ID" value="PKN02486.1"/>
    <property type="molecule type" value="Genomic_DNA"/>
</dbReference>
<dbReference type="PANTHER" id="PTHR34475:SF1">
    <property type="entry name" value="CYTOSKELETON PROTEIN RODZ"/>
    <property type="match status" value="1"/>
</dbReference>
<name>A0A2N2F2W9_9BACT</name>
<dbReference type="AlphaFoldDB" id="A0A2N2F2W9"/>
<dbReference type="PANTHER" id="PTHR34475">
    <property type="match status" value="1"/>
</dbReference>
<keyword evidence="1" id="KW-1133">Transmembrane helix</keyword>
<keyword evidence="1" id="KW-0812">Transmembrane</keyword>
<evidence type="ECO:0000256" key="1">
    <source>
        <dbReference type="SAM" id="Phobius"/>
    </source>
</evidence>
<feature type="domain" description="Cytoskeleton protein RodZ-like C-terminal" evidence="2">
    <location>
        <begin position="238"/>
        <end position="303"/>
    </location>
</feature>